<accession>A0ABR0LRR1</accession>
<feature type="region of interest" description="Disordered" evidence="1">
    <location>
        <begin position="48"/>
        <end position="99"/>
    </location>
</feature>
<dbReference type="EMBL" id="JAVRRA010012723">
    <property type="protein sequence ID" value="KAK5238971.1"/>
    <property type="molecule type" value="Genomic_DNA"/>
</dbReference>
<organism evidence="2 3">
    <name type="scientific">Cryomyces antarcticus</name>
    <dbReference type="NCBI Taxonomy" id="329879"/>
    <lineage>
        <taxon>Eukaryota</taxon>
        <taxon>Fungi</taxon>
        <taxon>Dikarya</taxon>
        <taxon>Ascomycota</taxon>
        <taxon>Pezizomycotina</taxon>
        <taxon>Dothideomycetes</taxon>
        <taxon>Dothideomycetes incertae sedis</taxon>
        <taxon>Cryomyces</taxon>
    </lineage>
</organism>
<sequence>MAREAAAVRVEGSVPALALGDDGYGYGAAADEAGERADDAALLDAARSVPGDTRADDAAIDPYADSEADALPVVTPGADAPPPAAGAPEPPVAAGQADPPNVPSVVFAIVVTNLPGSGNTTSAV</sequence>
<evidence type="ECO:0000313" key="3">
    <source>
        <dbReference type="Proteomes" id="UP001357485"/>
    </source>
</evidence>
<evidence type="ECO:0000313" key="2">
    <source>
        <dbReference type="EMBL" id="KAK5238971.1"/>
    </source>
</evidence>
<feature type="compositionally biased region" description="Pro residues" evidence="1">
    <location>
        <begin position="79"/>
        <end position="91"/>
    </location>
</feature>
<dbReference type="Proteomes" id="UP001357485">
    <property type="component" value="Unassembled WGS sequence"/>
</dbReference>
<feature type="non-terminal residue" evidence="2">
    <location>
        <position position="124"/>
    </location>
</feature>
<protein>
    <submittedName>
        <fullName evidence="2">Uncharacterized protein</fullName>
    </submittedName>
</protein>
<comment type="caution">
    <text evidence="2">The sequence shown here is derived from an EMBL/GenBank/DDBJ whole genome shotgun (WGS) entry which is preliminary data.</text>
</comment>
<reference evidence="2 3" key="1">
    <citation type="submission" date="2023-08" db="EMBL/GenBank/DDBJ databases">
        <title>Black Yeasts Isolated from many extreme environments.</title>
        <authorList>
            <person name="Coleine C."/>
            <person name="Stajich J.E."/>
            <person name="Selbmann L."/>
        </authorList>
    </citation>
    <scope>NUCLEOTIDE SEQUENCE [LARGE SCALE GENOMIC DNA]</scope>
    <source>
        <strain evidence="2 3">CCFEE 536</strain>
    </source>
</reference>
<evidence type="ECO:0000256" key="1">
    <source>
        <dbReference type="SAM" id="MobiDB-lite"/>
    </source>
</evidence>
<gene>
    <name evidence="2" type="ORF">LTR16_012472</name>
</gene>
<keyword evidence="3" id="KW-1185">Reference proteome</keyword>
<name>A0ABR0LRR1_9PEZI</name>
<proteinExistence type="predicted"/>